<sequence length="498" mass="53243">MSNAQVMVWLNGESRVVEGPEALLPVSSWLRTVLHLNGTKVACGTGDCGACTVLVATPASEVDATVRWHPLNSCVRFVFQLHGCHVVTIEGMSSAEALAPAQRCLMACHASQCGFCTPGFALTMTAALEHSGKPVDWRAALAGNVCRCTGYSAILEAAEQAESLVQSEGSDHWLNTRFPPERWQSKARELYHQTLSVPGHDGGSARTPALYRPSSVDEALAWLAHEPHAQIVAGATDLGVEGLDATRPVLCIEHLTGLAEWSVTSHPDVSNHETVRQTLMLGALVRWQELPAIFSRTAGVHAASLSALVARVGGPQIRAAGTVGGNIMTASPIGDLLPLLLVLEARVELRSARETRVVPLREFGRGYRATMRRSDELLTRVFVTLPQADEQVRLEKVSRRYEVDIATVSLAARWRDDHGILRDVQLAAGGMGPAAGRLVHTEAVLNGATNVADSWATAAATCAQDVTPRNDVRGSASYRSLVLQTLIAHLSRSPGGAA</sequence>
<dbReference type="InterPro" id="IPR016208">
    <property type="entry name" value="Ald_Oxase/xanthine_DH-like"/>
</dbReference>
<dbReference type="EMBL" id="CP011454">
    <property type="protein sequence ID" value="AMW06036.1"/>
    <property type="molecule type" value="Genomic_DNA"/>
</dbReference>
<dbReference type="InterPro" id="IPR002346">
    <property type="entry name" value="Mopterin_DH_FAD-bd"/>
</dbReference>
<dbReference type="Pfam" id="PF03450">
    <property type="entry name" value="CO_deh_flav_C"/>
    <property type="match status" value="1"/>
</dbReference>
<dbReference type="GO" id="GO:0016491">
    <property type="term" value="F:oxidoreductase activity"/>
    <property type="evidence" value="ECO:0007669"/>
    <property type="project" value="InterPro"/>
</dbReference>
<dbReference type="InterPro" id="IPR012175">
    <property type="entry name" value="Xanth_DH_ssu_bac"/>
</dbReference>
<dbReference type="PROSITE" id="PS51387">
    <property type="entry name" value="FAD_PCMH"/>
    <property type="match status" value="1"/>
</dbReference>
<feature type="domain" description="FAD-binding PCMH-type" evidence="5">
    <location>
        <begin position="203"/>
        <end position="388"/>
    </location>
</feature>
<dbReference type="GO" id="GO:0071949">
    <property type="term" value="F:FAD binding"/>
    <property type="evidence" value="ECO:0007669"/>
    <property type="project" value="InterPro"/>
</dbReference>
<dbReference type="Pfam" id="PF01799">
    <property type="entry name" value="Fer2_2"/>
    <property type="match status" value="1"/>
</dbReference>
<dbReference type="InterPro" id="IPR005107">
    <property type="entry name" value="CO_DH_flav_C"/>
</dbReference>
<evidence type="ECO:0000313" key="7">
    <source>
        <dbReference type="Proteomes" id="UP000076404"/>
    </source>
</evidence>
<keyword evidence="7" id="KW-1185">Reference proteome</keyword>
<dbReference type="Pfam" id="PF00941">
    <property type="entry name" value="FAD_binding_5"/>
    <property type="match status" value="1"/>
</dbReference>
<dbReference type="InterPro" id="IPR016167">
    <property type="entry name" value="FAD-bd_PCMH_sub1"/>
</dbReference>
<dbReference type="AlphaFoldDB" id="A0A143BLV5"/>
<accession>A0A143BLV5</accession>
<dbReference type="Gene3D" id="1.10.150.120">
    <property type="entry name" value="[2Fe-2S]-binding domain"/>
    <property type="match status" value="1"/>
</dbReference>
<dbReference type="SUPFAM" id="SSF54292">
    <property type="entry name" value="2Fe-2S ferredoxin-like"/>
    <property type="match status" value="1"/>
</dbReference>
<dbReference type="SUPFAM" id="SSF55447">
    <property type="entry name" value="CO dehydrogenase flavoprotein C-terminal domain-like"/>
    <property type="match status" value="1"/>
</dbReference>
<dbReference type="InterPro" id="IPR016169">
    <property type="entry name" value="FAD-bd_PCMH_sub2"/>
</dbReference>
<dbReference type="GO" id="GO:0051537">
    <property type="term" value="F:2 iron, 2 sulfur cluster binding"/>
    <property type="evidence" value="ECO:0007669"/>
    <property type="project" value="InterPro"/>
</dbReference>
<dbReference type="eggNOG" id="COG4630">
    <property type="taxonomic scope" value="Bacteria"/>
</dbReference>
<dbReference type="InterPro" id="IPR012675">
    <property type="entry name" value="Beta-grasp_dom_sf"/>
</dbReference>
<dbReference type="InterPro" id="IPR006058">
    <property type="entry name" value="2Fe2S_fd_BS"/>
</dbReference>
<evidence type="ECO:0000256" key="3">
    <source>
        <dbReference type="ARBA" id="ARBA00022827"/>
    </source>
</evidence>
<evidence type="ECO:0000256" key="1">
    <source>
        <dbReference type="ARBA" id="ARBA00022630"/>
    </source>
</evidence>
<dbReference type="InterPro" id="IPR036010">
    <property type="entry name" value="2Fe-2S_ferredoxin-like_sf"/>
</dbReference>
<dbReference type="Gene3D" id="3.30.43.10">
    <property type="entry name" value="Uridine Diphospho-n-acetylenolpyruvylglucosamine Reductase, domain 2"/>
    <property type="match status" value="1"/>
</dbReference>
<keyword evidence="1" id="KW-0285">Flavoprotein</keyword>
<dbReference type="STRING" id="1379270.GEMMAAP_17075"/>
<keyword evidence="3" id="KW-0274">FAD</keyword>
<dbReference type="InterPro" id="IPR036318">
    <property type="entry name" value="FAD-bd_PCMH-like_sf"/>
</dbReference>
<dbReference type="PANTHER" id="PTHR45444:SF3">
    <property type="entry name" value="XANTHINE DEHYDROGENASE"/>
    <property type="match status" value="1"/>
</dbReference>
<protein>
    <recommendedName>
        <fullName evidence="5">FAD-binding PCMH-type domain-containing protein</fullName>
    </recommendedName>
</protein>
<dbReference type="RefSeq" id="WP_026848230.1">
    <property type="nucleotide sequence ID" value="NZ_CP011454.1"/>
</dbReference>
<dbReference type="Gene3D" id="3.10.20.30">
    <property type="match status" value="1"/>
</dbReference>
<organism evidence="6 7">
    <name type="scientific">Gemmatimonas phototrophica</name>
    <dbReference type="NCBI Taxonomy" id="1379270"/>
    <lineage>
        <taxon>Bacteria</taxon>
        <taxon>Pseudomonadati</taxon>
        <taxon>Gemmatimonadota</taxon>
        <taxon>Gemmatimonadia</taxon>
        <taxon>Gemmatimonadales</taxon>
        <taxon>Gemmatimonadaceae</taxon>
        <taxon>Gemmatimonas</taxon>
    </lineage>
</organism>
<reference evidence="6 7" key="2">
    <citation type="journal article" date="2016" name="Environ. Microbiol. Rep.">
        <title>Metagenomic evidence for the presence of phototrophic Gemmatimonadetes bacteria in diverse environments.</title>
        <authorList>
            <person name="Zeng Y."/>
            <person name="Baumbach J."/>
            <person name="Barbosa E.G."/>
            <person name="Azevedo V."/>
            <person name="Zhang C."/>
            <person name="Koblizek M."/>
        </authorList>
    </citation>
    <scope>NUCLEOTIDE SEQUENCE [LARGE SCALE GENOMIC DNA]</scope>
    <source>
        <strain evidence="6 7">AP64</strain>
    </source>
</reference>
<dbReference type="GO" id="GO:0005506">
    <property type="term" value="F:iron ion binding"/>
    <property type="evidence" value="ECO:0007669"/>
    <property type="project" value="InterPro"/>
</dbReference>
<dbReference type="KEGG" id="gph:GEMMAAP_17075"/>
<dbReference type="InterPro" id="IPR036683">
    <property type="entry name" value="CO_DH_flav_C_dom_sf"/>
</dbReference>
<gene>
    <name evidence="6" type="ORF">GEMMAAP_17075</name>
</gene>
<dbReference type="OrthoDB" id="9792018at2"/>
<dbReference type="SUPFAM" id="SSF56176">
    <property type="entry name" value="FAD-binding/transporter-associated domain-like"/>
    <property type="match status" value="1"/>
</dbReference>
<evidence type="ECO:0000259" key="5">
    <source>
        <dbReference type="PROSITE" id="PS51387"/>
    </source>
</evidence>
<dbReference type="InterPro" id="IPR036884">
    <property type="entry name" value="2Fe-2S-bd_dom_sf"/>
</dbReference>
<proteinExistence type="predicted"/>
<dbReference type="Proteomes" id="UP000076404">
    <property type="component" value="Chromosome"/>
</dbReference>
<name>A0A143BLV5_9BACT</name>
<dbReference type="InterPro" id="IPR016166">
    <property type="entry name" value="FAD-bd_PCMH"/>
</dbReference>
<dbReference type="InterPro" id="IPR002888">
    <property type="entry name" value="2Fe-2S-bd"/>
</dbReference>
<dbReference type="Gene3D" id="3.30.465.10">
    <property type="match status" value="1"/>
</dbReference>
<dbReference type="Gene3D" id="3.30.390.50">
    <property type="entry name" value="CO dehydrogenase flavoprotein, C-terminal domain"/>
    <property type="match status" value="1"/>
</dbReference>
<dbReference type="SMART" id="SM01092">
    <property type="entry name" value="CO_deh_flav_C"/>
    <property type="match status" value="1"/>
</dbReference>
<dbReference type="SUPFAM" id="SSF47741">
    <property type="entry name" value="CO dehydrogenase ISP C-domain like"/>
    <property type="match status" value="1"/>
</dbReference>
<evidence type="ECO:0000256" key="4">
    <source>
        <dbReference type="ARBA" id="ARBA00023004"/>
    </source>
</evidence>
<evidence type="ECO:0000256" key="2">
    <source>
        <dbReference type="ARBA" id="ARBA00022723"/>
    </source>
</evidence>
<reference evidence="6 7" key="1">
    <citation type="journal article" date="2014" name="Proc. Natl. Acad. Sci. U.S.A.">
        <title>Functional type 2 photosynthetic reaction centers found in the rare bacterial phylum Gemmatimonadetes.</title>
        <authorList>
            <person name="Zeng Y."/>
            <person name="Feng F."/>
            <person name="Medova H."/>
            <person name="Dean J."/>
            <person name="Koblizek M."/>
        </authorList>
    </citation>
    <scope>NUCLEOTIDE SEQUENCE [LARGE SCALE GENOMIC DNA]</scope>
    <source>
        <strain evidence="6 7">AP64</strain>
    </source>
</reference>
<evidence type="ECO:0000313" key="6">
    <source>
        <dbReference type="EMBL" id="AMW06036.1"/>
    </source>
</evidence>
<dbReference type="PIRSF" id="PIRSF036557">
    <property type="entry name" value="XdhA_RC"/>
    <property type="match status" value="1"/>
</dbReference>
<dbReference type="PROSITE" id="PS00197">
    <property type="entry name" value="2FE2S_FER_1"/>
    <property type="match status" value="1"/>
</dbReference>
<dbReference type="PANTHER" id="PTHR45444">
    <property type="entry name" value="XANTHINE DEHYDROGENASE"/>
    <property type="match status" value="1"/>
</dbReference>
<keyword evidence="2" id="KW-0479">Metal-binding</keyword>
<keyword evidence="4" id="KW-0408">Iron</keyword>